<organism evidence="1 2">
    <name type="scientific">Shackletoniella antarctica</name>
    <dbReference type="NCBI Taxonomy" id="268115"/>
    <lineage>
        <taxon>Bacteria</taxon>
        <taxon>Bacillati</taxon>
        <taxon>Cyanobacteriota</taxon>
        <taxon>Cyanophyceae</taxon>
        <taxon>Oculatellales</taxon>
        <taxon>Oculatellaceae</taxon>
        <taxon>Shackletoniella</taxon>
    </lineage>
</organism>
<dbReference type="AlphaFoldDB" id="A0A2W4XHC3"/>
<evidence type="ECO:0000313" key="2">
    <source>
        <dbReference type="Proteomes" id="UP000249081"/>
    </source>
</evidence>
<evidence type="ECO:0000313" key="1">
    <source>
        <dbReference type="EMBL" id="PZO33975.1"/>
    </source>
</evidence>
<sequence length="61" mass="7167">MTWLPLLTRPVWGSKQAKSLSVVEWGKEHGYSPTHVRHLIRGHKLYAFKHAGKWYIPIKML</sequence>
<dbReference type="EMBL" id="QBMN01000228">
    <property type="protein sequence ID" value="PZO33975.1"/>
    <property type="molecule type" value="Genomic_DNA"/>
</dbReference>
<proteinExistence type="predicted"/>
<name>A0A2W4XHC3_9CYAN</name>
<gene>
    <name evidence="1" type="ORF">DCF17_21235</name>
</gene>
<evidence type="ECO:0008006" key="3">
    <source>
        <dbReference type="Google" id="ProtNLM"/>
    </source>
</evidence>
<reference evidence="1 2" key="2">
    <citation type="submission" date="2018-06" db="EMBL/GenBank/DDBJ databases">
        <title>Metagenomic assembly of (sub)arctic Cyanobacteria and their associated microbiome from non-axenic cultures.</title>
        <authorList>
            <person name="Baurain D."/>
        </authorList>
    </citation>
    <scope>NUCLEOTIDE SEQUENCE [LARGE SCALE GENOMIC DNA]</scope>
    <source>
        <strain evidence="1">ULC041bin1</strain>
    </source>
</reference>
<dbReference type="Proteomes" id="UP000249081">
    <property type="component" value="Unassembled WGS sequence"/>
</dbReference>
<protein>
    <recommendedName>
        <fullName evidence="3">DNA-binding protein</fullName>
    </recommendedName>
</protein>
<reference evidence="2" key="1">
    <citation type="submission" date="2018-04" db="EMBL/GenBank/DDBJ databases">
        <authorList>
            <person name="Cornet L."/>
        </authorList>
    </citation>
    <scope>NUCLEOTIDE SEQUENCE [LARGE SCALE GENOMIC DNA]</scope>
</reference>
<accession>A0A2W4XHC3</accession>
<comment type="caution">
    <text evidence="1">The sequence shown here is derived from an EMBL/GenBank/DDBJ whole genome shotgun (WGS) entry which is preliminary data.</text>
</comment>